<dbReference type="EMBL" id="JAPEVB010000008">
    <property type="protein sequence ID" value="KAJ4385255.1"/>
    <property type="molecule type" value="Genomic_DNA"/>
</dbReference>
<feature type="compositionally biased region" description="Acidic residues" evidence="2">
    <location>
        <begin position="24"/>
        <end position="34"/>
    </location>
</feature>
<sequence>MSPPRRTTRNVAKHNQPHVNMSDDAQDSDGDQDDFMAAGRKRTAEVQIPAHLQYGVVSRRTVDHGSNMSDDAKPFSLDGEENNGDSDADELGEAFSGSSPRTNRIIESVTKAGTSHDGETGFSEENEQIRVEAAAAASTKQPDDDADDAAAAAAAAKQEPELEAEHQTQMQLNTSWLTRLKSCFSFTATGRPSPDHMFSGQLEFKDDETTMHTISEAIDLFEKDMNRLQSEYATRSAILARLGHDCFHVEATLPQQIVEKDTTEECLQRAADLEVADAQCKLSEAIWRRYLAANKEEITEQGEDAAPHVSELKEAYERFRRDEDKRSQAKARLQVAENRRMGASKTCCDFRGTTENLVGQAKERVERAAKRLKTAESWSSM</sequence>
<feature type="compositionally biased region" description="Basic residues" evidence="2">
    <location>
        <begin position="1"/>
        <end position="16"/>
    </location>
</feature>
<gene>
    <name evidence="3" type="ORF">N0V93_010316</name>
</gene>
<evidence type="ECO:0000313" key="4">
    <source>
        <dbReference type="Proteomes" id="UP001140453"/>
    </source>
</evidence>
<feature type="coiled-coil region" evidence="1">
    <location>
        <begin position="312"/>
        <end position="339"/>
    </location>
</feature>
<evidence type="ECO:0000256" key="1">
    <source>
        <dbReference type="SAM" id="Coils"/>
    </source>
</evidence>
<protein>
    <submittedName>
        <fullName evidence="3">Uncharacterized protein</fullName>
    </submittedName>
</protein>
<reference evidence="3" key="1">
    <citation type="submission" date="2022-10" db="EMBL/GenBank/DDBJ databases">
        <title>Tapping the CABI collections for fungal endophytes: first genome assemblies for Collariella, Neodidymelliopsis, Ascochyta clinopodiicola, Didymella pomorum, Didymosphaeria variabile, Neocosmospora piperis and Neocucurbitaria cava.</title>
        <authorList>
            <person name="Hill R."/>
        </authorList>
    </citation>
    <scope>NUCLEOTIDE SEQUENCE</scope>
    <source>
        <strain evidence="3">IMI 355082</strain>
    </source>
</reference>
<feature type="region of interest" description="Disordered" evidence="2">
    <location>
        <begin position="59"/>
        <end position="104"/>
    </location>
</feature>
<feature type="region of interest" description="Disordered" evidence="2">
    <location>
        <begin position="134"/>
        <end position="168"/>
    </location>
</feature>
<keyword evidence="4" id="KW-1185">Reference proteome</keyword>
<organism evidence="3 4">
    <name type="scientific">Gnomoniopsis smithogilvyi</name>
    <dbReference type="NCBI Taxonomy" id="1191159"/>
    <lineage>
        <taxon>Eukaryota</taxon>
        <taxon>Fungi</taxon>
        <taxon>Dikarya</taxon>
        <taxon>Ascomycota</taxon>
        <taxon>Pezizomycotina</taxon>
        <taxon>Sordariomycetes</taxon>
        <taxon>Sordariomycetidae</taxon>
        <taxon>Diaporthales</taxon>
        <taxon>Gnomoniaceae</taxon>
        <taxon>Gnomoniopsis</taxon>
    </lineage>
</organism>
<name>A0A9W8YID5_9PEZI</name>
<proteinExistence type="predicted"/>
<evidence type="ECO:0000256" key="2">
    <source>
        <dbReference type="SAM" id="MobiDB-lite"/>
    </source>
</evidence>
<keyword evidence="1" id="KW-0175">Coiled coil</keyword>
<dbReference type="Proteomes" id="UP001140453">
    <property type="component" value="Unassembled WGS sequence"/>
</dbReference>
<feature type="region of interest" description="Disordered" evidence="2">
    <location>
        <begin position="1"/>
        <end position="46"/>
    </location>
</feature>
<accession>A0A9W8YID5</accession>
<dbReference type="AlphaFoldDB" id="A0A9W8YID5"/>
<feature type="compositionally biased region" description="Acidic residues" evidence="2">
    <location>
        <begin position="78"/>
        <end position="92"/>
    </location>
</feature>
<comment type="caution">
    <text evidence="3">The sequence shown here is derived from an EMBL/GenBank/DDBJ whole genome shotgun (WGS) entry which is preliminary data.</text>
</comment>
<evidence type="ECO:0000313" key="3">
    <source>
        <dbReference type="EMBL" id="KAJ4385255.1"/>
    </source>
</evidence>